<evidence type="ECO:0000313" key="1">
    <source>
        <dbReference type="EMBL" id="PKB30357.1"/>
    </source>
</evidence>
<gene>
    <name evidence="1" type="ORF">ATL51_2017</name>
</gene>
<dbReference type="PRINTS" id="PR00081">
    <property type="entry name" value="GDHRDH"/>
</dbReference>
<dbReference type="EMBL" id="PHUJ01000003">
    <property type="protein sequence ID" value="PKB30357.1"/>
    <property type="molecule type" value="Genomic_DNA"/>
</dbReference>
<organism evidence="1 2">
    <name type="scientific">Pseudonocardia alni</name>
    <name type="common">Amycolata alni</name>
    <dbReference type="NCBI Taxonomy" id="33907"/>
    <lineage>
        <taxon>Bacteria</taxon>
        <taxon>Bacillati</taxon>
        <taxon>Actinomycetota</taxon>
        <taxon>Actinomycetes</taxon>
        <taxon>Pseudonocardiales</taxon>
        <taxon>Pseudonocardiaceae</taxon>
        <taxon>Pseudonocardia</taxon>
    </lineage>
</organism>
<dbReference type="InterPro" id="IPR052184">
    <property type="entry name" value="SDR_enzymes"/>
</dbReference>
<proteinExistence type="predicted"/>
<protein>
    <submittedName>
        <fullName evidence="1">NAD(P)-dependent dehydrogenase (Short-subunit alcohol dehydrogenase family)</fullName>
    </submittedName>
</protein>
<comment type="caution">
    <text evidence="1">The sequence shown here is derived from an EMBL/GenBank/DDBJ whole genome shotgun (WGS) entry which is preliminary data.</text>
</comment>
<name>A0AA44UMV5_PSEA5</name>
<dbReference type="Gene3D" id="3.40.50.720">
    <property type="entry name" value="NAD(P)-binding Rossmann-like Domain"/>
    <property type="match status" value="1"/>
</dbReference>
<sequence>MTDRTALVVGASRSLGLALAGELAERGFDIVATVRGETPEALAALADRAGRVTVEHLDITDTGQIDALRERLGGRRIDLLFVNAGITDADVPAAQVPTEVFVEVMVTNALSPMRVVEGLAPLVPPTGTIGVMSSRQGSIGFNTRGGHEVYRASKSALNQLMRSYAARTAQDPRTLLLLHPGWVQTELGGPGARLTVAESARGVAEVLVGHAHDGGLQFLDHTGAVVPW</sequence>
<dbReference type="Proteomes" id="UP000232453">
    <property type="component" value="Unassembled WGS sequence"/>
</dbReference>
<dbReference type="InterPro" id="IPR036291">
    <property type="entry name" value="NAD(P)-bd_dom_sf"/>
</dbReference>
<dbReference type="PANTHER" id="PTHR45458:SF1">
    <property type="entry name" value="SHORT CHAIN DEHYDROGENASE"/>
    <property type="match status" value="1"/>
</dbReference>
<reference evidence="1 2" key="1">
    <citation type="submission" date="2017-11" db="EMBL/GenBank/DDBJ databases">
        <title>Sequencing the genomes of 1000 actinobacteria strains.</title>
        <authorList>
            <person name="Klenk H.-P."/>
        </authorList>
    </citation>
    <scope>NUCLEOTIDE SEQUENCE [LARGE SCALE GENOMIC DNA]</scope>
    <source>
        <strain evidence="1 2">DSM 44104</strain>
    </source>
</reference>
<dbReference type="RefSeq" id="WP_100878446.1">
    <property type="nucleotide sequence ID" value="NZ_JBICSI010000003.1"/>
</dbReference>
<dbReference type="Pfam" id="PF13561">
    <property type="entry name" value="adh_short_C2"/>
    <property type="match status" value="1"/>
</dbReference>
<dbReference type="AlphaFoldDB" id="A0AA44UMV5"/>
<dbReference type="InterPro" id="IPR002347">
    <property type="entry name" value="SDR_fam"/>
</dbReference>
<evidence type="ECO:0000313" key="2">
    <source>
        <dbReference type="Proteomes" id="UP000232453"/>
    </source>
</evidence>
<dbReference type="SUPFAM" id="SSF51735">
    <property type="entry name" value="NAD(P)-binding Rossmann-fold domains"/>
    <property type="match status" value="1"/>
</dbReference>
<dbReference type="CDD" id="cd05325">
    <property type="entry name" value="carb_red_sniffer_like_SDR_c"/>
    <property type="match status" value="1"/>
</dbReference>
<accession>A0AA44UMV5</accession>
<dbReference type="GO" id="GO:0016616">
    <property type="term" value="F:oxidoreductase activity, acting on the CH-OH group of donors, NAD or NADP as acceptor"/>
    <property type="evidence" value="ECO:0007669"/>
    <property type="project" value="TreeGrafter"/>
</dbReference>
<dbReference type="PANTHER" id="PTHR45458">
    <property type="entry name" value="SHORT-CHAIN DEHYDROGENASE/REDUCTASE SDR"/>
    <property type="match status" value="1"/>
</dbReference>